<reference evidence="2 3" key="1">
    <citation type="submission" date="2021-03" db="EMBL/GenBank/DDBJ databases">
        <title>Lysobacter sp. nov. isolated from soil of gangwondo yeongwol, south Korea.</title>
        <authorList>
            <person name="Kim K.R."/>
            <person name="Kim K.H."/>
            <person name="Jeon C.O."/>
        </authorList>
    </citation>
    <scope>NUCLEOTIDE SEQUENCE [LARGE SCALE GENOMIC DNA]</scope>
    <source>
        <strain evidence="2 3">R19</strain>
    </source>
</reference>
<proteinExistence type="predicted"/>
<dbReference type="Proteomes" id="UP000639274">
    <property type="component" value="Chromosome"/>
</dbReference>
<organism evidence="2 3">
    <name type="scientific">Agrilutibacter solisilvae</name>
    <dbReference type="NCBI Taxonomy" id="2763317"/>
    <lineage>
        <taxon>Bacteria</taxon>
        <taxon>Pseudomonadati</taxon>
        <taxon>Pseudomonadota</taxon>
        <taxon>Gammaproteobacteria</taxon>
        <taxon>Lysobacterales</taxon>
        <taxon>Lysobacteraceae</taxon>
        <taxon>Agrilutibacter</taxon>
    </lineage>
</organism>
<protein>
    <submittedName>
        <fullName evidence="2">RcnB family protein</fullName>
    </submittedName>
</protein>
<feature type="signal peptide" evidence="1">
    <location>
        <begin position="1"/>
        <end position="23"/>
    </location>
</feature>
<dbReference type="EMBL" id="CP071518">
    <property type="protein sequence ID" value="QSX78883.1"/>
    <property type="molecule type" value="Genomic_DNA"/>
</dbReference>
<dbReference type="Gene3D" id="3.10.450.160">
    <property type="entry name" value="inner membrane protein cigr"/>
    <property type="match status" value="1"/>
</dbReference>
<name>A0A974Y096_9GAMM</name>
<evidence type="ECO:0000313" key="2">
    <source>
        <dbReference type="EMBL" id="QSX78883.1"/>
    </source>
</evidence>
<evidence type="ECO:0000256" key="1">
    <source>
        <dbReference type="SAM" id="SignalP"/>
    </source>
</evidence>
<keyword evidence="3" id="KW-1185">Reference proteome</keyword>
<sequence>MKKHRILSIALATLALAASPAFAGDGKHHKGKHHKGHGDNHHYVVDGRHDNGLHKGWYKQAWRRGDRIPVAYLEPVYYVDDYRVYHLSAPPVGYRWVRPMDDRYLLVELATGLVTQALGY</sequence>
<dbReference type="InterPro" id="IPR024572">
    <property type="entry name" value="RcnB"/>
</dbReference>
<keyword evidence="1" id="KW-0732">Signal</keyword>
<feature type="chain" id="PRO_5036995347" evidence="1">
    <location>
        <begin position="24"/>
        <end position="120"/>
    </location>
</feature>
<gene>
    <name evidence="2" type="ORF">I8J32_002870</name>
</gene>
<dbReference type="KEGG" id="lsf:I8J32_002870"/>
<dbReference type="Pfam" id="PF11776">
    <property type="entry name" value="RcnB"/>
    <property type="match status" value="1"/>
</dbReference>
<dbReference type="AlphaFoldDB" id="A0A974Y096"/>
<dbReference type="RefSeq" id="WP_200615308.1">
    <property type="nucleotide sequence ID" value="NZ_CP071518.1"/>
</dbReference>
<evidence type="ECO:0000313" key="3">
    <source>
        <dbReference type="Proteomes" id="UP000639274"/>
    </source>
</evidence>
<accession>A0A974Y096</accession>